<sequence length="594" mass="65470">MNLIEKRHTTATSEIDEWLQGLELPVARLAQSALSRLGFGRFSEGWSMPLPIDGGGSMLLLLDSRFPYSVPRIAVLERDDILLWPHVEHNGLLCIAGDNANVATCQPLEIVRNTLCEAETLLQQNERGELEDDYLIDFHAYWRRNIDASESTIYSITDHLDQSRIVSAWHGKSGYWVGETPGDLLGWFKNRNGEPPEGKTKPAGLIKLIRLPEPAEYPTTVVQLRHMLAHLSHGGLSVLDQLLQQEPQRVVVLLEGLTATDEKASAGLIIQGASNPRSKSNRVRAPLSKGFRPGRVPGKILATRYSLRRAPVTALDSSRSRMDPSIISVIASKKVAIIGCGSVGSSVARILVQSGVNNLVLVDPERLGWENIGRHELGAQYVGNSKAEALEKHLRRNLPHVKDIRAVNKDLVRAISEDSRLFAGCDLIISATADWNSESALNDLQIEGEIHCPIIYSWLEEKAAAAHALVVFRENRGCFACGFGSTGKAKVSVTRWREAKADLQCGGGVSVYGSAELANAHALTSSLSIDVLTSKVSETIRRAWISGEDTLFRYGGSWNQDWLSEHGEPEKYGRAVETDWDANWECVSCRKRKG</sequence>
<feature type="domain" description="THIF-type NAD/FAD binding fold" evidence="1">
    <location>
        <begin position="330"/>
        <end position="486"/>
    </location>
</feature>
<protein>
    <submittedName>
        <fullName evidence="3">Uncharacterized protein</fullName>
    </submittedName>
</protein>
<dbReference type="InterPro" id="IPR032701">
    <property type="entry name" value="Prok-E2_B_dom"/>
</dbReference>
<dbReference type="PANTHER" id="PTHR43267">
    <property type="entry name" value="TRNA THREONYLCARBAMOYLADENOSINE DEHYDRATASE"/>
    <property type="match status" value="1"/>
</dbReference>
<dbReference type="GO" id="GO:0061504">
    <property type="term" value="P:cyclic threonylcarbamoyladenosine biosynthetic process"/>
    <property type="evidence" value="ECO:0007669"/>
    <property type="project" value="TreeGrafter"/>
</dbReference>
<comment type="caution">
    <text evidence="3">The sequence shown here is derived from an EMBL/GenBank/DDBJ whole genome shotgun (WGS) entry which is preliminary data.</text>
</comment>
<dbReference type="InterPro" id="IPR000594">
    <property type="entry name" value="ThiF_NAD_FAD-bd"/>
</dbReference>
<dbReference type="Gene3D" id="3.40.50.720">
    <property type="entry name" value="NAD(P)-binding Rossmann-like Domain"/>
    <property type="match status" value="1"/>
</dbReference>
<dbReference type="GO" id="GO:0008641">
    <property type="term" value="F:ubiquitin-like modifier activating enzyme activity"/>
    <property type="evidence" value="ECO:0007669"/>
    <property type="project" value="InterPro"/>
</dbReference>
<proteinExistence type="predicted"/>
<dbReference type="Pfam" id="PF00899">
    <property type="entry name" value="ThiF"/>
    <property type="match status" value="1"/>
</dbReference>
<dbReference type="Proteomes" id="UP000239917">
    <property type="component" value="Unassembled WGS sequence"/>
</dbReference>
<dbReference type="EMBL" id="PSSX01000002">
    <property type="protein sequence ID" value="PPI85355.1"/>
    <property type="molecule type" value="Genomic_DNA"/>
</dbReference>
<dbReference type="AlphaFoldDB" id="A0A2S5ZD99"/>
<name>A0A2S5ZD99_9GAMM</name>
<dbReference type="InterPro" id="IPR035985">
    <property type="entry name" value="Ubiquitin-activating_enz"/>
</dbReference>
<keyword evidence="4" id="KW-1185">Reference proteome</keyword>
<dbReference type="SUPFAM" id="SSF69572">
    <property type="entry name" value="Activating enzymes of the ubiquitin-like proteins"/>
    <property type="match status" value="1"/>
</dbReference>
<reference evidence="3 4" key="1">
    <citation type="submission" date="2018-01" db="EMBL/GenBank/DDBJ databases">
        <title>Complete genome sequences of the type strains of Marinobacter flavimaris and Marinobacter maroccanus.</title>
        <authorList>
            <person name="Palau M."/>
            <person name="Boujida N."/>
            <person name="Manresa A."/>
            <person name="Minana-Galbis D."/>
        </authorList>
    </citation>
    <scope>NUCLEOTIDE SEQUENCE [LARGE SCALE GENOMIC DNA]</scope>
    <source>
        <strain evidence="3 4">N4</strain>
    </source>
</reference>
<evidence type="ECO:0000313" key="4">
    <source>
        <dbReference type="Proteomes" id="UP000239917"/>
    </source>
</evidence>
<gene>
    <name evidence="3" type="ORF">KEHDKFFH_02645</name>
</gene>
<dbReference type="InterPro" id="IPR045886">
    <property type="entry name" value="ThiF/MoeB/HesA"/>
</dbReference>
<accession>A0A2S5ZD99</accession>
<dbReference type="GO" id="GO:0061503">
    <property type="term" value="F:tRNA threonylcarbamoyladenosine dehydratase"/>
    <property type="evidence" value="ECO:0007669"/>
    <property type="project" value="TreeGrafter"/>
</dbReference>
<feature type="domain" description="Prokaryotic E2 family B" evidence="2">
    <location>
        <begin position="59"/>
        <end position="147"/>
    </location>
</feature>
<dbReference type="OrthoDB" id="7060788at2"/>
<evidence type="ECO:0000313" key="3">
    <source>
        <dbReference type="EMBL" id="PPI85355.1"/>
    </source>
</evidence>
<dbReference type="Pfam" id="PF14461">
    <property type="entry name" value="Prok-E2_B"/>
    <property type="match status" value="1"/>
</dbReference>
<dbReference type="CDD" id="cd01483">
    <property type="entry name" value="E1_enzyme_family"/>
    <property type="match status" value="1"/>
</dbReference>
<evidence type="ECO:0000259" key="1">
    <source>
        <dbReference type="Pfam" id="PF00899"/>
    </source>
</evidence>
<dbReference type="PANTHER" id="PTHR43267:SF1">
    <property type="entry name" value="TRNA THREONYLCARBAMOYLADENOSINE DEHYDRATASE"/>
    <property type="match status" value="1"/>
</dbReference>
<evidence type="ECO:0000259" key="2">
    <source>
        <dbReference type="Pfam" id="PF14461"/>
    </source>
</evidence>
<organism evidence="3 4">
    <name type="scientific">Marinobacter maroccanus</name>
    <dbReference type="NCBI Taxonomy" id="2055143"/>
    <lineage>
        <taxon>Bacteria</taxon>
        <taxon>Pseudomonadati</taxon>
        <taxon>Pseudomonadota</taxon>
        <taxon>Gammaproteobacteria</taxon>
        <taxon>Pseudomonadales</taxon>
        <taxon>Marinobacteraceae</taxon>
        <taxon>Marinobacter</taxon>
    </lineage>
</organism>
<dbReference type="RefSeq" id="WP_104320491.1">
    <property type="nucleotide sequence ID" value="NZ_PSSX01000002.1"/>
</dbReference>